<dbReference type="InterPro" id="IPR001199">
    <property type="entry name" value="Cyt_B5-like_heme/steroid-bd"/>
</dbReference>
<dbReference type="GO" id="GO:0005783">
    <property type="term" value="C:endoplasmic reticulum"/>
    <property type="evidence" value="ECO:0007669"/>
    <property type="project" value="UniProtKB-SubCell"/>
</dbReference>
<accession>A0A7S4NE44</accession>
<dbReference type="SMART" id="SM01117">
    <property type="entry name" value="Cyt-b5"/>
    <property type="match status" value="2"/>
</dbReference>
<feature type="domain" description="Cytochrome b5 heme-binding" evidence="2">
    <location>
        <begin position="8"/>
        <end position="102"/>
    </location>
</feature>
<dbReference type="AlphaFoldDB" id="A0A7S4NE44"/>
<evidence type="ECO:0000313" key="3">
    <source>
        <dbReference type="EMBL" id="CAE2282245.1"/>
    </source>
</evidence>
<sequence>MQLKHFDGTKDEKTGEDKPVYLAVKGIVFDVSSGRDFYGPGGAYEMFSGHECGVALAKMSFDEKYIDDFSWESLNFGEKTELDGWIEKFQYYRSYPVKGRLVPEKSIPPSDKTVSTEELAKNDGSMEIPEGYAAAPIYVAAGGKVFDVSFGGVTFYGKDGAYSSFAGVDASRALAKMSFDPSDIENPTINDLTEKEKKCLDDWIKTFGERKQYPVVGILKSS</sequence>
<protein>
    <recommendedName>
        <fullName evidence="2">Cytochrome b5 heme-binding domain-containing protein</fullName>
    </recommendedName>
</protein>
<evidence type="ECO:0000259" key="2">
    <source>
        <dbReference type="SMART" id="SM01117"/>
    </source>
</evidence>
<dbReference type="Gene3D" id="3.10.120.10">
    <property type="entry name" value="Cytochrome b5-like heme/steroid binding domain"/>
    <property type="match status" value="2"/>
</dbReference>
<evidence type="ECO:0000256" key="1">
    <source>
        <dbReference type="ARBA" id="ARBA00038357"/>
    </source>
</evidence>
<reference evidence="3" key="1">
    <citation type="submission" date="2021-01" db="EMBL/GenBank/DDBJ databases">
        <authorList>
            <person name="Corre E."/>
            <person name="Pelletier E."/>
            <person name="Niang G."/>
            <person name="Scheremetjew M."/>
            <person name="Finn R."/>
            <person name="Kale V."/>
            <person name="Holt S."/>
            <person name="Cochrane G."/>
            <person name="Meng A."/>
            <person name="Brown T."/>
            <person name="Cohen L."/>
        </authorList>
    </citation>
    <scope>NUCLEOTIDE SEQUENCE</scope>
    <source>
        <strain evidence="3">Isolate 1302-5</strain>
    </source>
</reference>
<dbReference type="Pfam" id="PF00173">
    <property type="entry name" value="Cyt-b5"/>
    <property type="match status" value="2"/>
</dbReference>
<dbReference type="GO" id="GO:0046872">
    <property type="term" value="F:metal ion binding"/>
    <property type="evidence" value="ECO:0007669"/>
    <property type="project" value="UniProtKB-KW"/>
</dbReference>
<dbReference type="EMBL" id="HBKQ01055948">
    <property type="protein sequence ID" value="CAE2282245.1"/>
    <property type="molecule type" value="Transcribed_RNA"/>
</dbReference>
<dbReference type="InterPro" id="IPR050577">
    <property type="entry name" value="MAPR/NEUFC/NENF-like"/>
</dbReference>
<organism evidence="3">
    <name type="scientific">Odontella aurita</name>
    <dbReference type="NCBI Taxonomy" id="265563"/>
    <lineage>
        <taxon>Eukaryota</taxon>
        <taxon>Sar</taxon>
        <taxon>Stramenopiles</taxon>
        <taxon>Ochrophyta</taxon>
        <taxon>Bacillariophyta</taxon>
        <taxon>Mediophyceae</taxon>
        <taxon>Biddulphiophycidae</taxon>
        <taxon>Eupodiscales</taxon>
        <taxon>Odontellaceae</taxon>
        <taxon>Odontella</taxon>
    </lineage>
</organism>
<dbReference type="GO" id="GO:0016020">
    <property type="term" value="C:membrane"/>
    <property type="evidence" value="ECO:0007669"/>
    <property type="project" value="TreeGrafter"/>
</dbReference>
<dbReference type="InterPro" id="IPR036400">
    <property type="entry name" value="Cyt_B5-like_heme/steroid_sf"/>
</dbReference>
<proteinExistence type="inferred from homology"/>
<gene>
    <name evidence="3" type="ORF">OAUR00152_LOCUS38303</name>
</gene>
<name>A0A7S4NE44_9STRA</name>
<comment type="similarity">
    <text evidence="1">Belongs to the cytochrome b5 family. MAPR subfamily.</text>
</comment>
<feature type="domain" description="Cytochrome b5 heme-binding" evidence="2">
    <location>
        <begin position="114"/>
        <end position="220"/>
    </location>
</feature>
<dbReference type="PANTHER" id="PTHR10281:SF76">
    <property type="entry name" value="CALCUTTA CUP-RELATED"/>
    <property type="match status" value="1"/>
</dbReference>
<dbReference type="PANTHER" id="PTHR10281">
    <property type="entry name" value="MEMBRANE-ASSOCIATED PROGESTERONE RECEPTOR COMPONENT-RELATED"/>
    <property type="match status" value="1"/>
</dbReference>
<dbReference type="SUPFAM" id="SSF55856">
    <property type="entry name" value="Cytochrome b5-like heme/steroid binding domain"/>
    <property type="match status" value="2"/>
</dbReference>